<organism evidence="1 2">
    <name type="scientific">Sulfitobacter aestuariivivens</name>
    <dbReference type="NCBI Taxonomy" id="2766981"/>
    <lineage>
        <taxon>Bacteria</taxon>
        <taxon>Pseudomonadati</taxon>
        <taxon>Pseudomonadota</taxon>
        <taxon>Alphaproteobacteria</taxon>
        <taxon>Rhodobacterales</taxon>
        <taxon>Roseobacteraceae</taxon>
        <taxon>Sulfitobacter</taxon>
    </lineage>
</organism>
<dbReference type="Proteomes" id="UP000635142">
    <property type="component" value="Unassembled WGS sequence"/>
</dbReference>
<dbReference type="Gene3D" id="3.40.50.150">
    <property type="entry name" value="Vaccinia Virus protein VP39"/>
    <property type="match status" value="1"/>
</dbReference>
<dbReference type="GO" id="GO:0032259">
    <property type="term" value="P:methylation"/>
    <property type="evidence" value="ECO:0007669"/>
    <property type="project" value="UniProtKB-KW"/>
</dbReference>
<keyword evidence="1" id="KW-0808">Transferase</keyword>
<dbReference type="RefSeq" id="WP_191073989.1">
    <property type="nucleotide sequence ID" value="NZ_JACTAG010000001.1"/>
</dbReference>
<dbReference type="Pfam" id="PF13578">
    <property type="entry name" value="Methyltransf_24"/>
    <property type="match status" value="1"/>
</dbReference>
<dbReference type="GO" id="GO:0008168">
    <property type="term" value="F:methyltransferase activity"/>
    <property type="evidence" value="ECO:0007669"/>
    <property type="project" value="UniProtKB-KW"/>
</dbReference>
<dbReference type="AlphaFoldDB" id="A0A927D4B8"/>
<evidence type="ECO:0000313" key="1">
    <source>
        <dbReference type="EMBL" id="MBD3662997.1"/>
    </source>
</evidence>
<sequence length="278" mass="31155">MHLNDIETLHAQHLRPGFGTTTPDELDYIQRLIATHKPKRFVEIGTASGLSTGFIARFLEENGGQSVTSIDLSAKFFGAPGQPVGYLARDIYRGDSVKIDILPRKSALDLGDLGGPWDMAFIDANHQHPWPMVDTLALAPHLTGPKIVVHHDLQLYRRFKYLRGVGPRVLFNEMPDSHRHADIAGDWNIFSIDLTLEPAIFEEVAIGSLSMPWTARPSLTATEIARFEEILEAHYSPHLRAEFRECQETYRVSVPARAAFAARRALAQTLETLGLRKR</sequence>
<dbReference type="SUPFAM" id="SSF53335">
    <property type="entry name" value="S-adenosyl-L-methionine-dependent methyltransferases"/>
    <property type="match status" value="1"/>
</dbReference>
<gene>
    <name evidence="1" type="ORF">H9Q16_03590</name>
</gene>
<dbReference type="EMBL" id="JACTAG010000001">
    <property type="protein sequence ID" value="MBD3662997.1"/>
    <property type="molecule type" value="Genomic_DNA"/>
</dbReference>
<comment type="caution">
    <text evidence="1">The sequence shown here is derived from an EMBL/GenBank/DDBJ whole genome shotgun (WGS) entry which is preliminary data.</text>
</comment>
<proteinExistence type="predicted"/>
<reference evidence="1" key="1">
    <citation type="submission" date="2020-08" db="EMBL/GenBank/DDBJ databases">
        <title>Sulfitobacter aestuariivivens sp. nov., isolated from a tidal flat.</title>
        <authorList>
            <person name="Park S."/>
            <person name="Yoon J.-H."/>
        </authorList>
    </citation>
    <scope>NUCLEOTIDE SEQUENCE</scope>
    <source>
        <strain evidence="1">TSTF-M16</strain>
    </source>
</reference>
<evidence type="ECO:0000313" key="2">
    <source>
        <dbReference type="Proteomes" id="UP000635142"/>
    </source>
</evidence>
<keyword evidence="2" id="KW-1185">Reference proteome</keyword>
<name>A0A927D4B8_9RHOB</name>
<protein>
    <submittedName>
        <fullName evidence="1">Class I SAM-dependent methyltransferase</fullName>
    </submittedName>
</protein>
<dbReference type="InterPro" id="IPR029063">
    <property type="entry name" value="SAM-dependent_MTases_sf"/>
</dbReference>
<accession>A0A927D4B8</accession>
<keyword evidence="1" id="KW-0489">Methyltransferase</keyword>